<sequence>MIINGKAFSADGERSLVRVLEAAGYDAGAVVCEVNRNLVRRADMQDYLVEDDDIVEVFSFTGGG</sequence>
<evidence type="ECO:0000313" key="1">
    <source>
        <dbReference type="EMBL" id="VEJ36148.1"/>
    </source>
</evidence>
<proteinExistence type="predicted"/>
<dbReference type="InterPro" id="IPR012675">
    <property type="entry name" value="Beta-grasp_dom_sf"/>
</dbReference>
<gene>
    <name evidence="1" type="ORF">NCTC13079_01346</name>
</gene>
<dbReference type="Proteomes" id="UP000269544">
    <property type="component" value="Chromosome"/>
</dbReference>
<dbReference type="Pfam" id="PF02597">
    <property type="entry name" value="ThiS"/>
    <property type="match status" value="1"/>
</dbReference>
<dbReference type="InterPro" id="IPR003749">
    <property type="entry name" value="ThiS/MoaD-like"/>
</dbReference>
<accession>A0A448V2X6</accession>
<dbReference type="EMBL" id="LR134523">
    <property type="protein sequence ID" value="VEJ36148.1"/>
    <property type="molecule type" value="Genomic_DNA"/>
</dbReference>
<dbReference type="RefSeq" id="WP_126466021.1">
    <property type="nucleotide sequence ID" value="NZ_JAUSWF010000007.1"/>
</dbReference>
<dbReference type="SUPFAM" id="SSF54285">
    <property type="entry name" value="MoaD/ThiS"/>
    <property type="match status" value="1"/>
</dbReference>
<protein>
    <submittedName>
        <fullName evidence="1">Sulfur carrier protein ThiS</fullName>
    </submittedName>
</protein>
<dbReference type="KEGG" id="piv:NCTC13079_01346"/>
<keyword evidence="2" id="KW-1185">Reference proteome</keyword>
<dbReference type="InterPro" id="IPR016155">
    <property type="entry name" value="Mopterin_synth/thiamin_S_b"/>
</dbReference>
<evidence type="ECO:0000313" key="2">
    <source>
        <dbReference type="Proteomes" id="UP000269544"/>
    </source>
</evidence>
<dbReference type="AlphaFoldDB" id="A0A448V2X6"/>
<dbReference type="NCBIfam" id="TIGR01683">
    <property type="entry name" value="thiS"/>
    <property type="match status" value="1"/>
</dbReference>
<dbReference type="Gene3D" id="3.10.20.30">
    <property type="match status" value="1"/>
</dbReference>
<organism evidence="1 2">
    <name type="scientific">Aedoeadaptatus ivorii</name>
    <dbReference type="NCBI Taxonomy" id="54006"/>
    <lineage>
        <taxon>Bacteria</taxon>
        <taxon>Bacillati</taxon>
        <taxon>Bacillota</taxon>
        <taxon>Tissierellia</taxon>
        <taxon>Tissierellales</taxon>
        <taxon>Peptoniphilaceae</taxon>
        <taxon>Aedoeadaptatus</taxon>
    </lineage>
</organism>
<dbReference type="InterPro" id="IPR010035">
    <property type="entry name" value="Thi_S"/>
</dbReference>
<dbReference type="CDD" id="cd00565">
    <property type="entry name" value="Ubl_ThiS"/>
    <property type="match status" value="1"/>
</dbReference>
<dbReference type="OrthoDB" id="9798559at2"/>
<name>A0A448V2X6_9FIRM</name>
<reference evidence="1 2" key="1">
    <citation type="submission" date="2018-12" db="EMBL/GenBank/DDBJ databases">
        <authorList>
            <consortium name="Pathogen Informatics"/>
        </authorList>
    </citation>
    <scope>NUCLEOTIDE SEQUENCE [LARGE SCALE GENOMIC DNA]</scope>
    <source>
        <strain evidence="1 2">NCTC13079</strain>
    </source>
</reference>